<comment type="caution">
    <text evidence="3">The sequence shown here is derived from an EMBL/GenBank/DDBJ whole genome shotgun (WGS) entry which is preliminary data.</text>
</comment>
<sequence length="203" mass="22933">MDLQSKRHFVSRDVQIVEHVFPFSTLESECPTSITPSQPNYLPHNNIDDEVTSWSGAFEHMQRSSLDNSYTHCAPQADILDERPLEAMIPGGSPNDTALPDDSTIGGQSLSPRGRGHRKKTPSVRLNHYLTSYAAQVDPPSSLLLRWLQVVLIPLLIMLIITIFLYTTELFLQQFQLKRNLLLIGKLFVTRVGARLCVLKLMH</sequence>
<evidence type="ECO:0000256" key="1">
    <source>
        <dbReference type="SAM" id="MobiDB-lite"/>
    </source>
</evidence>
<organism evidence="3 4">
    <name type="scientific">Cuscuta epithymum</name>
    <dbReference type="NCBI Taxonomy" id="186058"/>
    <lineage>
        <taxon>Eukaryota</taxon>
        <taxon>Viridiplantae</taxon>
        <taxon>Streptophyta</taxon>
        <taxon>Embryophyta</taxon>
        <taxon>Tracheophyta</taxon>
        <taxon>Spermatophyta</taxon>
        <taxon>Magnoliopsida</taxon>
        <taxon>eudicotyledons</taxon>
        <taxon>Gunneridae</taxon>
        <taxon>Pentapetalae</taxon>
        <taxon>asterids</taxon>
        <taxon>lamiids</taxon>
        <taxon>Solanales</taxon>
        <taxon>Convolvulaceae</taxon>
        <taxon>Cuscuteae</taxon>
        <taxon>Cuscuta</taxon>
        <taxon>Cuscuta subgen. Cuscuta</taxon>
    </lineage>
</organism>
<keyword evidence="2" id="KW-0472">Membrane</keyword>
<feature type="region of interest" description="Disordered" evidence="1">
    <location>
        <begin position="86"/>
        <end position="121"/>
    </location>
</feature>
<keyword evidence="2" id="KW-0812">Transmembrane</keyword>
<evidence type="ECO:0000313" key="4">
    <source>
        <dbReference type="Proteomes" id="UP001152523"/>
    </source>
</evidence>
<gene>
    <name evidence="3" type="ORF">CEPIT_LOCUS32188</name>
</gene>
<proteinExistence type="predicted"/>
<protein>
    <submittedName>
        <fullName evidence="3">Uncharacterized protein</fullName>
    </submittedName>
</protein>
<name>A0AAV0FAD6_9ASTE</name>
<evidence type="ECO:0000256" key="2">
    <source>
        <dbReference type="SAM" id="Phobius"/>
    </source>
</evidence>
<reference evidence="3" key="1">
    <citation type="submission" date="2022-07" db="EMBL/GenBank/DDBJ databases">
        <authorList>
            <person name="Macas J."/>
            <person name="Novak P."/>
            <person name="Neumann P."/>
        </authorList>
    </citation>
    <scope>NUCLEOTIDE SEQUENCE</scope>
</reference>
<feature type="transmembrane region" description="Helical" evidence="2">
    <location>
        <begin position="147"/>
        <end position="172"/>
    </location>
</feature>
<evidence type="ECO:0000313" key="3">
    <source>
        <dbReference type="EMBL" id="CAH9132452.1"/>
    </source>
</evidence>
<keyword evidence="4" id="KW-1185">Reference proteome</keyword>
<dbReference type="AlphaFoldDB" id="A0AAV0FAD6"/>
<accession>A0AAV0FAD6</accession>
<dbReference type="EMBL" id="CAMAPF010000969">
    <property type="protein sequence ID" value="CAH9132452.1"/>
    <property type="molecule type" value="Genomic_DNA"/>
</dbReference>
<keyword evidence="2" id="KW-1133">Transmembrane helix</keyword>
<dbReference type="Proteomes" id="UP001152523">
    <property type="component" value="Unassembled WGS sequence"/>
</dbReference>